<protein>
    <recommendedName>
        <fullName evidence="9">L,D-TPase catalytic domain-containing protein</fullName>
    </recommendedName>
</protein>
<dbReference type="RefSeq" id="WP_098079012.1">
    <property type="nucleotide sequence ID" value="NZ_PDEQ01000012.1"/>
</dbReference>
<dbReference type="InterPro" id="IPR038063">
    <property type="entry name" value="Transpep_catalytic_dom"/>
</dbReference>
<keyword evidence="3" id="KW-0808">Transferase</keyword>
<feature type="signal peptide" evidence="8">
    <location>
        <begin position="1"/>
        <end position="27"/>
    </location>
</feature>
<keyword evidence="6 7" id="KW-0961">Cell wall biogenesis/degradation</keyword>
<evidence type="ECO:0000259" key="9">
    <source>
        <dbReference type="PROSITE" id="PS52029"/>
    </source>
</evidence>
<dbReference type="AlphaFoldDB" id="A0A2A8CTJ2"/>
<organism evidence="10 11">
    <name type="scientific">Longibacter salinarum</name>
    <dbReference type="NCBI Taxonomy" id="1850348"/>
    <lineage>
        <taxon>Bacteria</taxon>
        <taxon>Pseudomonadati</taxon>
        <taxon>Rhodothermota</taxon>
        <taxon>Rhodothermia</taxon>
        <taxon>Rhodothermales</taxon>
        <taxon>Salisaetaceae</taxon>
        <taxon>Longibacter</taxon>
    </lineage>
</organism>
<comment type="caution">
    <text evidence="10">The sequence shown here is derived from an EMBL/GenBank/DDBJ whole genome shotgun (WGS) entry which is preliminary data.</text>
</comment>
<dbReference type="Pfam" id="PF06347">
    <property type="entry name" value="SH3_4"/>
    <property type="match status" value="1"/>
</dbReference>
<keyword evidence="8" id="KW-0732">Signal</keyword>
<dbReference type="InterPro" id="IPR010466">
    <property type="entry name" value="DUF1058"/>
</dbReference>
<sequence length="278" mass="31289">MVDFVRHRLFWGMLALVLGAVSPQAFAQQPAASSAVSTASQDVATRAVTRSTPAAALADRQLFYVAGESTMLYNTPDDSRPVRRLTVTTPVQRLSCEDEWCEVRTDDGKQGFVPETAISNIWIRASKADRRVYMYRGTRLMKTFKADFGYNAFSDKERRGSTSLRDHWRTPEGQFYVVRRNPNSQFYKALVLNYPTASDARRGYRNGIISRSERDAIIEADERISMPPMNTELGGWVEIHGDGTGAATNWTQGCVAVTNEDMNTLWWWTQVGTPVLVE</sequence>
<evidence type="ECO:0000313" key="11">
    <source>
        <dbReference type="Proteomes" id="UP000220102"/>
    </source>
</evidence>
<dbReference type="UniPathway" id="UPA00219"/>
<feature type="active site" description="Proton donor/acceptor" evidence="7">
    <location>
        <position position="240"/>
    </location>
</feature>
<evidence type="ECO:0000256" key="1">
    <source>
        <dbReference type="ARBA" id="ARBA00004752"/>
    </source>
</evidence>
<evidence type="ECO:0000313" key="10">
    <source>
        <dbReference type="EMBL" id="PEN11097.1"/>
    </source>
</evidence>
<dbReference type="GO" id="GO:0071555">
    <property type="term" value="P:cell wall organization"/>
    <property type="evidence" value="ECO:0007669"/>
    <property type="project" value="UniProtKB-UniRule"/>
</dbReference>
<dbReference type="PROSITE" id="PS52029">
    <property type="entry name" value="LD_TPASE"/>
    <property type="match status" value="1"/>
</dbReference>
<reference evidence="10 11" key="1">
    <citation type="submission" date="2017-10" db="EMBL/GenBank/DDBJ databases">
        <title>Draft genome of Longibacter Salinarum.</title>
        <authorList>
            <person name="Goh K.M."/>
            <person name="Shamsir M.S."/>
            <person name="Lim S.W."/>
        </authorList>
    </citation>
    <scope>NUCLEOTIDE SEQUENCE [LARGE SCALE GENOMIC DNA]</scope>
    <source>
        <strain evidence="10 11">KCTC 52045</strain>
    </source>
</reference>
<keyword evidence="5 7" id="KW-0573">Peptidoglycan synthesis</keyword>
<keyword evidence="4 7" id="KW-0133">Cell shape</keyword>
<feature type="active site" description="Nucleophile" evidence="7">
    <location>
        <position position="254"/>
    </location>
</feature>
<dbReference type="InterPro" id="IPR005490">
    <property type="entry name" value="LD_TPept_cat_dom"/>
</dbReference>
<evidence type="ECO:0000256" key="5">
    <source>
        <dbReference type="ARBA" id="ARBA00022984"/>
    </source>
</evidence>
<evidence type="ECO:0000256" key="7">
    <source>
        <dbReference type="PROSITE-ProRule" id="PRU01373"/>
    </source>
</evidence>
<dbReference type="SUPFAM" id="SSF141523">
    <property type="entry name" value="L,D-transpeptidase catalytic domain-like"/>
    <property type="match status" value="1"/>
</dbReference>
<evidence type="ECO:0000256" key="8">
    <source>
        <dbReference type="SAM" id="SignalP"/>
    </source>
</evidence>
<evidence type="ECO:0000256" key="3">
    <source>
        <dbReference type="ARBA" id="ARBA00022679"/>
    </source>
</evidence>
<evidence type="ECO:0000256" key="2">
    <source>
        <dbReference type="ARBA" id="ARBA00005992"/>
    </source>
</evidence>
<name>A0A2A8CTJ2_9BACT</name>
<comment type="similarity">
    <text evidence="2">Belongs to the YkuD family.</text>
</comment>
<dbReference type="Proteomes" id="UP000220102">
    <property type="component" value="Unassembled WGS sequence"/>
</dbReference>
<dbReference type="GO" id="GO:0009252">
    <property type="term" value="P:peptidoglycan biosynthetic process"/>
    <property type="evidence" value="ECO:0007669"/>
    <property type="project" value="UniProtKB-UniPathway"/>
</dbReference>
<dbReference type="PANTHER" id="PTHR36699">
    <property type="entry name" value="LD-TRANSPEPTIDASE"/>
    <property type="match status" value="1"/>
</dbReference>
<evidence type="ECO:0000256" key="6">
    <source>
        <dbReference type="ARBA" id="ARBA00023316"/>
    </source>
</evidence>
<dbReference type="CDD" id="cd16913">
    <property type="entry name" value="YkuD_like"/>
    <property type="match status" value="1"/>
</dbReference>
<gene>
    <name evidence="10" type="ORF">CRI94_16890</name>
</gene>
<feature type="domain" description="L,D-TPase catalytic" evidence="9">
    <location>
        <begin position="121"/>
        <end position="278"/>
    </location>
</feature>
<feature type="chain" id="PRO_5012811944" description="L,D-TPase catalytic domain-containing protein" evidence="8">
    <location>
        <begin position="28"/>
        <end position="278"/>
    </location>
</feature>
<accession>A0A2A8CTJ2</accession>
<dbReference type="GO" id="GO:0008360">
    <property type="term" value="P:regulation of cell shape"/>
    <property type="evidence" value="ECO:0007669"/>
    <property type="project" value="UniProtKB-UniRule"/>
</dbReference>
<dbReference type="GO" id="GO:0016740">
    <property type="term" value="F:transferase activity"/>
    <property type="evidence" value="ECO:0007669"/>
    <property type="project" value="UniProtKB-KW"/>
</dbReference>
<dbReference type="OrthoDB" id="9809748at2"/>
<dbReference type="PANTHER" id="PTHR36699:SF1">
    <property type="entry name" value="L,D-TRANSPEPTIDASE YAFK-RELATED"/>
    <property type="match status" value="1"/>
</dbReference>
<keyword evidence="11" id="KW-1185">Reference proteome</keyword>
<comment type="pathway">
    <text evidence="1 7">Cell wall biogenesis; peptidoglycan biosynthesis.</text>
</comment>
<dbReference type="Gene3D" id="2.40.440.10">
    <property type="entry name" value="L,D-transpeptidase catalytic domain-like"/>
    <property type="match status" value="1"/>
</dbReference>
<dbReference type="EMBL" id="PDEQ01000012">
    <property type="protein sequence ID" value="PEN11097.1"/>
    <property type="molecule type" value="Genomic_DNA"/>
</dbReference>
<dbReference type="Pfam" id="PF03734">
    <property type="entry name" value="YkuD"/>
    <property type="match status" value="1"/>
</dbReference>
<dbReference type="Gene3D" id="2.30.30.40">
    <property type="entry name" value="SH3 Domains"/>
    <property type="match status" value="1"/>
</dbReference>
<dbReference type="GO" id="GO:0004180">
    <property type="term" value="F:carboxypeptidase activity"/>
    <property type="evidence" value="ECO:0007669"/>
    <property type="project" value="UniProtKB-ARBA"/>
</dbReference>
<proteinExistence type="inferred from homology"/>
<evidence type="ECO:0000256" key="4">
    <source>
        <dbReference type="ARBA" id="ARBA00022960"/>
    </source>
</evidence>